<proteinExistence type="predicted"/>
<evidence type="ECO:0000313" key="2">
    <source>
        <dbReference type="Proteomes" id="UP000308600"/>
    </source>
</evidence>
<keyword evidence="2" id="KW-1185">Reference proteome</keyword>
<evidence type="ECO:0000313" key="1">
    <source>
        <dbReference type="EMBL" id="TFK74507.1"/>
    </source>
</evidence>
<dbReference type="Proteomes" id="UP000308600">
    <property type="component" value="Unassembled WGS sequence"/>
</dbReference>
<name>A0ACD3BAA8_9AGAR</name>
<reference evidence="1 2" key="1">
    <citation type="journal article" date="2019" name="Nat. Ecol. Evol.">
        <title>Megaphylogeny resolves global patterns of mushroom evolution.</title>
        <authorList>
            <person name="Varga T."/>
            <person name="Krizsan K."/>
            <person name="Foldi C."/>
            <person name="Dima B."/>
            <person name="Sanchez-Garcia M."/>
            <person name="Sanchez-Ramirez S."/>
            <person name="Szollosi G.J."/>
            <person name="Szarkandi J.G."/>
            <person name="Papp V."/>
            <person name="Albert L."/>
            <person name="Andreopoulos W."/>
            <person name="Angelini C."/>
            <person name="Antonin V."/>
            <person name="Barry K.W."/>
            <person name="Bougher N.L."/>
            <person name="Buchanan P."/>
            <person name="Buyck B."/>
            <person name="Bense V."/>
            <person name="Catcheside P."/>
            <person name="Chovatia M."/>
            <person name="Cooper J."/>
            <person name="Damon W."/>
            <person name="Desjardin D."/>
            <person name="Finy P."/>
            <person name="Geml J."/>
            <person name="Haridas S."/>
            <person name="Hughes K."/>
            <person name="Justo A."/>
            <person name="Karasinski D."/>
            <person name="Kautmanova I."/>
            <person name="Kiss B."/>
            <person name="Kocsube S."/>
            <person name="Kotiranta H."/>
            <person name="LaButti K.M."/>
            <person name="Lechner B.E."/>
            <person name="Liimatainen K."/>
            <person name="Lipzen A."/>
            <person name="Lukacs Z."/>
            <person name="Mihaltcheva S."/>
            <person name="Morgado L.N."/>
            <person name="Niskanen T."/>
            <person name="Noordeloos M.E."/>
            <person name="Ohm R.A."/>
            <person name="Ortiz-Santana B."/>
            <person name="Ovrebo C."/>
            <person name="Racz N."/>
            <person name="Riley R."/>
            <person name="Savchenko A."/>
            <person name="Shiryaev A."/>
            <person name="Soop K."/>
            <person name="Spirin V."/>
            <person name="Szebenyi C."/>
            <person name="Tomsovsky M."/>
            <person name="Tulloss R.E."/>
            <person name="Uehling J."/>
            <person name="Grigoriev I.V."/>
            <person name="Vagvolgyi C."/>
            <person name="Papp T."/>
            <person name="Martin F.M."/>
            <person name="Miettinen O."/>
            <person name="Hibbett D.S."/>
            <person name="Nagy L.G."/>
        </authorList>
    </citation>
    <scope>NUCLEOTIDE SEQUENCE [LARGE SCALE GENOMIC DNA]</scope>
    <source>
        <strain evidence="1 2">NL-1719</strain>
    </source>
</reference>
<protein>
    <submittedName>
        <fullName evidence="1">Uncharacterized protein</fullName>
    </submittedName>
</protein>
<accession>A0ACD3BAA8</accession>
<gene>
    <name evidence="1" type="ORF">BDN72DRAFT_789383</name>
</gene>
<organism evidence="1 2">
    <name type="scientific">Pluteus cervinus</name>
    <dbReference type="NCBI Taxonomy" id="181527"/>
    <lineage>
        <taxon>Eukaryota</taxon>
        <taxon>Fungi</taxon>
        <taxon>Dikarya</taxon>
        <taxon>Basidiomycota</taxon>
        <taxon>Agaricomycotina</taxon>
        <taxon>Agaricomycetes</taxon>
        <taxon>Agaricomycetidae</taxon>
        <taxon>Agaricales</taxon>
        <taxon>Pluteineae</taxon>
        <taxon>Pluteaceae</taxon>
        <taxon>Pluteus</taxon>
    </lineage>
</organism>
<sequence>MASNLKRKQDDEVDDEAELKKVRLTEENLAAEQATPSSSASDASTKELQTLLDLSGLTELVQITERFKQIAQAIILNHHMVVSWGGEETAFQIIELEFYYLKGVCHEDPFTHGSEEQKISGRWYFHRAPQFSKDSTRSATSTSMYRAGSRKGMDLTFGGPVSETPQKPSSDVLLRGGILLRSIRNVSTGKITSGPSLLVDQVLSHCRTESITEVVDEQWGGDIYAFHSPPTQNKSLLYLKRVNTQTSASSSTGTTSSAKPQNALSMLMAPKPAKLYSSPRIGLELSHPGTEPSAKHPRVAFLSRPYRYFIQPHLLTDKGRAQTFVGILHSCLEGGVFTLPENRQNINTKTGIALKREISKISGIREPTVEKYISEYMDGLENKSKLKSFVGAQGKNAASSPATYLRMVGTVEAVLKSQSS</sequence>
<dbReference type="EMBL" id="ML208268">
    <property type="protein sequence ID" value="TFK74507.1"/>
    <property type="molecule type" value="Genomic_DNA"/>
</dbReference>